<proteinExistence type="predicted"/>
<comment type="caution">
    <text evidence="1">The sequence shown here is derived from an EMBL/GenBank/DDBJ whole genome shotgun (WGS) entry which is preliminary data.</text>
</comment>
<sequence>MKLTARMTSLAYYSTICFGRRAVVADGCKLEDDICFRGFSVHIYLCGIRFIRQQAPGAGLSPSQLLTLFIGGCTGGVHPAPPALTKPPCAIFLCQGRRSIVCAGHDTLFDIGHCRQEIVFNEPLQSIVSTGSRFRGHVLRASVFHDVCYQFRRICGGTTDFDTGSQVFKSCVLSGHYDHRLYCHPAHLGSNSPQLYGPHGPSSVLSSPFQISCFCAARSCSTPNGPPVRD</sequence>
<dbReference type="AlphaFoldDB" id="A0AAV9ZZJ1"/>
<gene>
    <name evidence="1" type="ORF">R3P38DRAFT_1957092</name>
</gene>
<accession>A0AAV9ZZJ1</accession>
<organism evidence="1 2">
    <name type="scientific">Favolaschia claudopus</name>
    <dbReference type="NCBI Taxonomy" id="2862362"/>
    <lineage>
        <taxon>Eukaryota</taxon>
        <taxon>Fungi</taxon>
        <taxon>Dikarya</taxon>
        <taxon>Basidiomycota</taxon>
        <taxon>Agaricomycotina</taxon>
        <taxon>Agaricomycetes</taxon>
        <taxon>Agaricomycetidae</taxon>
        <taxon>Agaricales</taxon>
        <taxon>Marasmiineae</taxon>
        <taxon>Mycenaceae</taxon>
        <taxon>Favolaschia</taxon>
    </lineage>
</organism>
<evidence type="ECO:0008006" key="3">
    <source>
        <dbReference type="Google" id="ProtNLM"/>
    </source>
</evidence>
<dbReference type="Proteomes" id="UP001362999">
    <property type="component" value="Unassembled WGS sequence"/>
</dbReference>
<evidence type="ECO:0000313" key="2">
    <source>
        <dbReference type="Proteomes" id="UP001362999"/>
    </source>
</evidence>
<evidence type="ECO:0000313" key="1">
    <source>
        <dbReference type="EMBL" id="KAK6996704.1"/>
    </source>
</evidence>
<reference evidence="1 2" key="1">
    <citation type="journal article" date="2024" name="J Genomics">
        <title>Draft genome sequencing and assembly of Favolaschia claudopus CIRM-BRFM 2984 isolated from oak limbs.</title>
        <authorList>
            <person name="Navarro D."/>
            <person name="Drula E."/>
            <person name="Chaduli D."/>
            <person name="Cazenave R."/>
            <person name="Ahrendt S."/>
            <person name="Wang J."/>
            <person name="Lipzen A."/>
            <person name="Daum C."/>
            <person name="Barry K."/>
            <person name="Grigoriev I.V."/>
            <person name="Favel A."/>
            <person name="Rosso M.N."/>
            <person name="Martin F."/>
        </authorList>
    </citation>
    <scope>NUCLEOTIDE SEQUENCE [LARGE SCALE GENOMIC DNA]</scope>
    <source>
        <strain evidence="1 2">CIRM-BRFM 2984</strain>
    </source>
</reference>
<name>A0AAV9ZZJ1_9AGAR</name>
<protein>
    <recommendedName>
        <fullName evidence="3">Pectinesterase</fullName>
    </recommendedName>
</protein>
<dbReference type="EMBL" id="JAWWNJ010000096">
    <property type="protein sequence ID" value="KAK6996704.1"/>
    <property type="molecule type" value="Genomic_DNA"/>
</dbReference>
<keyword evidence="2" id="KW-1185">Reference proteome</keyword>